<gene>
    <name evidence="2" type="ORF">SLS60_010144</name>
</gene>
<reference evidence="2 3" key="1">
    <citation type="submission" date="2024-02" db="EMBL/GenBank/DDBJ databases">
        <title>De novo assembly and annotation of 12 fungi associated with fruit tree decline syndrome in Ontario, Canada.</title>
        <authorList>
            <person name="Sulman M."/>
            <person name="Ellouze W."/>
            <person name="Ilyukhin E."/>
        </authorList>
    </citation>
    <scope>NUCLEOTIDE SEQUENCE [LARGE SCALE GENOMIC DNA]</scope>
    <source>
        <strain evidence="2 3">M42-189</strain>
    </source>
</reference>
<evidence type="ECO:0000256" key="1">
    <source>
        <dbReference type="SAM" id="MobiDB-lite"/>
    </source>
</evidence>
<name>A0ABR3QQE4_9PLEO</name>
<evidence type="ECO:0000313" key="3">
    <source>
        <dbReference type="Proteomes" id="UP001521785"/>
    </source>
</evidence>
<feature type="region of interest" description="Disordered" evidence="1">
    <location>
        <begin position="30"/>
        <end position="77"/>
    </location>
</feature>
<dbReference type="Proteomes" id="UP001521785">
    <property type="component" value="Unassembled WGS sequence"/>
</dbReference>
<keyword evidence="3" id="KW-1185">Reference proteome</keyword>
<evidence type="ECO:0000313" key="2">
    <source>
        <dbReference type="EMBL" id="KAL1594384.1"/>
    </source>
</evidence>
<comment type="caution">
    <text evidence="2">The sequence shown here is derived from an EMBL/GenBank/DDBJ whole genome shotgun (WGS) entry which is preliminary data.</text>
</comment>
<accession>A0ABR3QQE4</accession>
<sequence length="104" mass="12065">MTEREYKKKCEKALSALEYYHPHHIRIRALPPNPLRLPSAEGKKRKAYDPDDMEPSAQIKGMQPTMPSKKHQANLPRNMDVDDGIWTGLTQSLIDHWTKDIMQV</sequence>
<organism evidence="2 3">
    <name type="scientific">Paraconiothyrium brasiliense</name>
    <dbReference type="NCBI Taxonomy" id="300254"/>
    <lineage>
        <taxon>Eukaryota</taxon>
        <taxon>Fungi</taxon>
        <taxon>Dikarya</taxon>
        <taxon>Ascomycota</taxon>
        <taxon>Pezizomycotina</taxon>
        <taxon>Dothideomycetes</taxon>
        <taxon>Pleosporomycetidae</taxon>
        <taxon>Pleosporales</taxon>
        <taxon>Massarineae</taxon>
        <taxon>Didymosphaeriaceae</taxon>
        <taxon>Paraconiothyrium</taxon>
    </lineage>
</organism>
<protein>
    <submittedName>
        <fullName evidence="2">Uncharacterized protein</fullName>
    </submittedName>
</protein>
<proteinExistence type="predicted"/>
<dbReference type="EMBL" id="JAKJXO020000017">
    <property type="protein sequence ID" value="KAL1594384.1"/>
    <property type="molecule type" value="Genomic_DNA"/>
</dbReference>